<dbReference type="AlphaFoldDB" id="A0AA35SBC5"/>
<sequence length="1227" mass="131364">MGDVEGKGQWQVAWNGDVRRYVYVTSLLTSTNQILLLNTTARIRFVPRPDYCGQVSIPFQPWDGVWNETETNQTETGFLVTKETTISEFNLNEVVLATQTVECIPDKPVLLVDRLQLEPIPYFISHTYNRLFTVIVSMETGVLRGNRERLSELLHLVLEEEVSILRIAGHHTDMSSQVSVRVEGDRLSFSELESRLEEKADVLRDLGFPISLVSQTAYYGPGEGCSSSPTPQPVPGATVSSITNQIADDSDGHVLGLAVVSSSSVDNEGVWQYLRGNWSLIHQSVAYADLPDFSTAPQEGPWVNFPSQLTESRALLLHPTDRLRFLPRPTFFWSPSLPPSLSVKAWDLSVGEPLLYAANEAFLTGINTDPFVDTTQSLFHTIGIFSDDVAVLNASRRGCDDVIDSRLTFDPCCVCGGDGGTCAGCDGVEGSGRMYDHCDECGGDGGCEGCDLVPFSFSETGACGECVSVVSVRGDLVEGVRGEIGEAVVDCEGVCLGRGVVDDCGDCVPSDSAHLYNYNMDCAGVCGGNASVDDCGYCTGPGTMLTHNWNLDCTGVCGGPFRSDSCSVCQLPEIVEHRDCLGDCFGAAILDECGVCHADPSSPLVGSSLDACGVCGGQNSSCPGCDGSPASGVTVDSCGVCGGNNCGCFKIESIEPQWGPKSGGTEIIVRGAGFFLNDSSINFDSQSENCGAPRVIGGESVSATCRFESGQNNDITADDVTIVNQSTIRCITKATTTDLFELTVSIETGPQSNAVIFRYYDDTVVTVSEITPADTEIDRTTNVSFHGYNFDDTGSSVCFLYQTESCGIETSNGGNPLVIPANYISQNEVDGQSSGVITSDGDLVFTYRYSAPLVEQVRFSQDLSDLLVQFDRPVQLVVSGDEGNPVCSEVFSSVSLALLGDDPSCYWQTTRQDVLGVHLPPSAVVNIHSSLSFQPQVLVTRGQDFSYAVSDSETFPVDSSLDYIRPVAVVDGPCSIPACGEVSFTGVHSLNPGVRGYVVLLPVESVLLPSFHSRKKLEEIHRVFISGQDEREIRDGEDVVVEAVVFTPTCSSSGDPQISYLWELSQLTDERRGAFSPVSLSLVSLSSPVLPPLPPFPLLPVHPLPHRTFTTLSPVVSDTANISLSVTPRPLQAVVHGGTGRSDLVSIPGSGLERGLAYNFTVELSQSGSERSSYDSVVITVTRGASPIVEVVRVGEDGYVGSSEVVIRGTGVLFNSSAESDMGERRD</sequence>
<protein>
    <recommendedName>
        <fullName evidence="1">IPT/TIG domain-containing protein</fullName>
    </recommendedName>
</protein>
<organism evidence="2 3">
    <name type="scientific">Geodia barretti</name>
    <name type="common">Barrett's horny sponge</name>
    <dbReference type="NCBI Taxonomy" id="519541"/>
    <lineage>
        <taxon>Eukaryota</taxon>
        <taxon>Metazoa</taxon>
        <taxon>Porifera</taxon>
        <taxon>Demospongiae</taxon>
        <taxon>Heteroscleromorpha</taxon>
        <taxon>Tetractinellida</taxon>
        <taxon>Astrophorina</taxon>
        <taxon>Geodiidae</taxon>
        <taxon>Geodia</taxon>
    </lineage>
</organism>
<accession>A0AA35SBC5</accession>
<name>A0AA35SBC5_GEOBA</name>
<gene>
    <name evidence="2" type="ORF">GBAR_LOCUS15440</name>
</gene>
<evidence type="ECO:0000313" key="2">
    <source>
        <dbReference type="EMBL" id="CAI8026955.1"/>
    </source>
</evidence>
<dbReference type="InterPro" id="IPR013783">
    <property type="entry name" value="Ig-like_fold"/>
</dbReference>
<dbReference type="EMBL" id="CASHTH010002253">
    <property type="protein sequence ID" value="CAI8026955.1"/>
    <property type="molecule type" value="Genomic_DNA"/>
</dbReference>
<evidence type="ECO:0000259" key="1">
    <source>
        <dbReference type="Pfam" id="PF01833"/>
    </source>
</evidence>
<dbReference type="SUPFAM" id="SSF81296">
    <property type="entry name" value="E set domains"/>
    <property type="match status" value="1"/>
</dbReference>
<keyword evidence="3" id="KW-1185">Reference proteome</keyword>
<comment type="caution">
    <text evidence="2">The sequence shown here is derived from an EMBL/GenBank/DDBJ whole genome shotgun (WGS) entry which is preliminary data.</text>
</comment>
<evidence type="ECO:0000313" key="3">
    <source>
        <dbReference type="Proteomes" id="UP001174909"/>
    </source>
</evidence>
<dbReference type="Proteomes" id="UP001174909">
    <property type="component" value="Unassembled WGS sequence"/>
</dbReference>
<proteinExistence type="predicted"/>
<dbReference type="Gene3D" id="2.60.40.10">
    <property type="entry name" value="Immunoglobulins"/>
    <property type="match status" value="1"/>
</dbReference>
<dbReference type="Pfam" id="PF01833">
    <property type="entry name" value="TIG"/>
    <property type="match status" value="1"/>
</dbReference>
<dbReference type="InterPro" id="IPR014756">
    <property type="entry name" value="Ig_E-set"/>
</dbReference>
<dbReference type="InterPro" id="IPR002909">
    <property type="entry name" value="IPT_dom"/>
</dbReference>
<reference evidence="2" key="1">
    <citation type="submission" date="2023-03" db="EMBL/GenBank/DDBJ databases">
        <authorList>
            <person name="Steffen K."/>
            <person name="Cardenas P."/>
        </authorList>
    </citation>
    <scope>NUCLEOTIDE SEQUENCE</scope>
</reference>
<feature type="domain" description="IPT/TIG" evidence="1">
    <location>
        <begin position="651"/>
        <end position="756"/>
    </location>
</feature>